<proteinExistence type="predicted"/>
<name>A0A8J4C3Y6_9CHLO</name>
<comment type="caution">
    <text evidence="1">The sequence shown here is derived from an EMBL/GenBank/DDBJ whole genome shotgun (WGS) entry which is preliminary data.</text>
</comment>
<dbReference type="Proteomes" id="UP000747110">
    <property type="component" value="Unassembled WGS sequence"/>
</dbReference>
<dbReference type="AlphaFoldDB" id="A0A8J4C3Y6"/>
<protein>
    <submittedName>
        <fullName evidence="1">Uncharacterized protein</fullName>
    </submittedName>
</protein>
<sequence>MKDGPHSPPAATDTWMDLPNGVGVQQHGTIIITVTMTHSKDATKLPYVARFFMITELPPAVSLSNACMASYMGLRTYSDRSLSDVFPIFKSLRRRTAGVIEGCRSSTIIIYDLALGWLG</sequence>
<organism evidence="1 2">
    <name type="scientific">Volvox reticuliferus</name>
    <dbReference type="NCBI Taxonomy" id="1737510"/>
    <lineage>
        <taxon>Eukaryota</taxon>
        <taxon>Viridiplantae</taxon>
        <taxon>Chlorophyta</taxon>
        <taxon>core chlorophytes</taxon>
        <taxon>Chlorophyceae</taxon>
        <taxon>CS clade</taxon>
        <taxon>Chlamydomonadales</taxon>
        <taxon>Volvocaceae</taxon>
        <taxon>Volvox</taxon>
    </lineage>
</organism>
<evidence type="ECO:0000313" key="2">
    <source>
        <dbReference type="Proteomes" id="UP000747110"/>
    </source>
</evidence>
<gene>
    <name evidence="1" type="ORF">Vretifemale_4875</name>
</gene>
<keyword evidence="2" id="KW-1185">Reference proteome</keyword>
<reference evidence="1" key="1">
    <citation type="journal article" date="2021" name="Proc. Natl. Acad. Sci. U.S.A.">
        <title>Three genomes in the algal genus Volvox reveal the fate of a haploid sex-determining region after a transition to homothallism.</title>
        <authorList>
            <person name="Yamamoto K."/>
            <person name="Hamaji T."/>
            <person name="Kawai-Toyooka H."/>
            <person name="Matsuzaki R."/>
            <person name="Takahashi F."/>
            <person name="Nishimura Y."/>
            <person name="Kawachi M."/>
            <person name="Noguchi H."/>
            <person name="Minakuchi Y."/>
            <person name="Umen J.G."/>
            <person name="Toyoda A."/>
            <person name="Nozaki H."/>
        </authorList>
    </citation>
    <scope>NUCLEOTIDE SEQUENCE</scope>
    <source>
        <strain evidence="1">NIES-3786</strain>
    </source>
</reference>
<dbReference type="EMBL" id="BNCP01000006">
    <property type="protein sequence ID" value="GIL75031.1"/>
    <property type="molecule type" value="Genomic_DNA"/>
</dbReference>
<accession>A0A8J4C3Y6</accession>
<evidence type="ECO:0000313" key="1">
    <source>
        <dbReference type="EMBL" id="GIL75031.1"/>
    </source>
</evidence>